<dbReference type="RefSeq" id="WP_127765923.1">
    <property type="nucleotide sequence ID" value="NZ_SADE01000002.1"/>
</dbReference>
<keyword evidence="6" id="KW-1185">Reference proteome</keyword>
<accession>A0A3S2Z7H3</accession>
<evidence type="ECO:0000259" key="4">
    <source>
        <dbReference type="SMART" id="SM00738"/>
    </source>
</evidence>
<dbReference type="SUPFAM" id="SSF50104">
    <property type="entry name" value="Translation proteins SH3-like domain"/>
    <property type="match status" value="1"/>
</dbReference>
<dbReference type="GO" id="GO:0005829">
    <property type="term" value="C:cytosol"/>
    <property type="evidence" value="ECO:0007669"/>
    <property type="project" value="TreeGrafter"/>
</dbReference>
<evidence type="ECO:0000313" key="6">
    <source>
        <dbReference type="Proteomes" id="UP000287447"/>
    </source>
</evidence>
<dbReference type="Proteomes" id="UP000287447">
    <property type="component" value="Unassembled WGS sequence"/>
</dbReference>
<dbReference type="AlphaFoldDB" id="A0A3S2Z7H3"/>
<feature type="domain" description="NusG-like N-terminal" evidence="4">
    <location>
        <begin position="1"/>
        <end position="100"/>
    </location>
</feature>
<dbReference type="InterPro" id="IPR043425">
    <property type="entry name" value="NusG-like"/>
</dbReference>
<comment type="caution">
    <text evidence="5">The sequence shown here is derived from an EMBL/GenBank/DDBJ whole genome shotgun (WGS) entry which is preliminary data.</text>
</comment>
<reference evidence="6" key="1">
    <citation type="submission" date="2019-01" db="EMBL/GenBank/DDBJ databases">
        <title>Gri0909 isolated from a small marine red alga.</title>
        <authorList>
            <person name="Kim J."/>
            <person name="Jeong S.E."/>
            <person name="Jeon C.O."/>
        </authorList>
    </citation>
    <scope>NUCLEOTIDE SEQUENCE [LARGE SCALE GENOMIC DNA]</scope>
    <source>
        <strain evidence="6">Gri0909</strain>
    </source>
</reference>
<dbReference type="PANTHER" id="PTHR30265:SF7">
    <property type="entry name" value="TRANSCRIPTION ANTITERMINATION PROTEIN RFAH"/>
    <property type="match status" value="1"/>
</dbReference>
<keyword evidence="1" id="KW-0889">Transcription antitermination</keyword>
<proteinExistence type="predicted"/>
<dbReference type="SMART" id="SM00738">
    <property type="entry name" value="NGN"/>
    <property type="match status" value="1"/>
</dbReference>
<dbReference type="InterPro" id="IPR036735">
    <property type="entry name" value="NGN_dom_sf"/>
</dbReference>
<evidence type="ECO:0000256" key="3">
    <source>
        <dbReference type="ARBA" id="ARBA00023163"/>
    </source>
</evidence>
<evidence type="ECO:0000256" key="1">
    <source>
        <dbReference type="ARBA" id="ARBA00022814"/>
    </source>
</evidence>
<dbReference type="CDD" id="cd06091">
    <property type="entry name" value="KOW_NusG"/>
    <property type="match status" value="1"/>
</dbReference>
<dbReference type="EMBL" id="SADE01000002">
    <property type="protein sequence ID" value="RVU36447.1"/>
    <property type="molecule type" value="Genomic_DNA"/>
</dbReference>
<evidence type="ECO:0000256" key="2">
    <source>
        <dbReference type="ARBA" id="ARBA00023015"/>
    </source>
</evidence>
<dbReference type="SUPFAM" id="SSF82679">
    <property type="entry name" value="N-utilization substance G protein NusG, N-terminal domain"/>
    <property type="match status" value="1"/>
</dbReference>
<dbReference type="OrthoDB" id="9787731at2"/>
<evidence type="ECO:0000313" key="5">
    <source>
        <dbReference type="EMBL" id="RVU36447.1"/>
    </source>
</evidence>
<dbReference type="PANTHER" id="PTHR30265">
    <property type="entry name" value="RHO-INTERACTING TRANSCRIPTION TERMINATION FACTOR NUSG"/>
    <property type="match status" value="1"/>
</dbReference>
<dbReference type="GO" id="GO:0031564">
    <property type="term" value="P:transcription antitermination"/>
    <property type="evidence" value="ECO:0007669"/>
    <property type="project" value="UniProtKB-KW"/>
</dbReference>
<dbReference type="InterPro" id="IPR008991">
    <property type="entry name" value="Translation_prot_SH3-like_sf"/>
</dbReference>
<dbReference type="GO" id="GO:0006354">
    <property type="term" value="P:DNA-templated transcription elongation"/>
    <property type="evidence" value="ECO:0007669"/>
    <property type="project" value="InterPro"/>
</dbReference>
<dbReference type="InterPro" id="IPR006645">
    <property type="entry name" value="NGN-like_dom"/>
</dbReference>
<keyword evidence="2" id="KW-0805">Transcription regulation</keyword>
<dbReference type="Pfam" id="PF02357">
    <property type="entry name" value="NusG"/>
    <property type="match status" value="1"/>
</dbReference>
<dbReference type="CDD" id="cd09892">
    <property type="entry name" value="NGN_SP_RfaH"/>
    <property type="match status" value="1"/>
</dbReference>
<organism evidence="5 6">
    <name type="scientific">Hwanghaeella grinnelliae</name>
    <dbReference type="NCBI Taxonomy" id="2500179"/>
    <lineage>
        <taxon>Bacteria</taxon>
        <taxon>Pseudomonadati</taxon>
        <taxon>Pseudomonadota</taxon>
        <taxon>Alphaproteobacteria</taxon>
        <taxon>Rhodospirillales</taxon>
        <taxon>Rhodospirillaceae</taxon>
        <taxon>Hwanghaeella</taxon>
    </lineage>
</organism>
<dbReference type="Gene3D" id="3.30.70.940">
    <property type="entry name" value="NusG, N-terminal domain"/>
    <property type="match status" value="1"/>
</dbReference>
<protein>
    <submittedName>
        <fullName evidence="5">Transcriptional activator RfaH</fullName>
    </submittedName>
</protein>
<name>A0A3S2Z7H3_9PROT</name>
<keyword evidence="3" id="KW-0804">Transcription</keyword>
<sequence length="167" mass="18909">MKRWYVAHTKAGAERLAEGNLERQGFRAYLPRARLRKRGARGASTVTVPLFPRYIFIQLDLENAPWRAVNSTYGISRLISFGDRPAHVDDAVIDEIRQREREDGIVPLPDFLSFEPGEAVEITHGAFSDRTGIFKCQSDKERVVVLLNLLGRDLTVSIEPDFVQKVA</sequence>
<gene>
    <name evidence="5" type="ORF">EOI86_14690</name>
</gene>